<accession>A0ABN2UAX3</accession>
<dbReference type="EMBL" id="BAAANB010000021">
    <property type="protein sequence ID" value="GAA2032933.1"/>
    <property type="molecule type" value="Genomic_DNA"/>
</dbReference>
<comment type="caution">
    <text evidence="1">The sequence shown here is derived from an EMBL/GenBank/DDBJ whole genome shotgun (WGS) entry which is preliminary data.</text>
</comment>
<evidence type="ECO:0000313" key="2">
    <source>
        <dbReference type="Proteomes" id="UP001501285"/>
    </source>
</evidence>
<gene>
    <name evidence="1" type="ORF">GCM10009740_23990</name>
</gene>
<dbReference type="Proteomes" id="UP001501285">
    <property type="component" value="Unassembled WGS sequence"/>
</dbReference>
<organism evidence="1 2">
    <name type="scientific">Terrabacter terrae</name>
    <dbReference type="NCBI Taxonomy" id="318434"/>
    <lineage>
        <taxon>Bacteria</taxon>
        <taxon>Bacillati</taxon>
        <taxon>Actinomycetota</taxon>
        <taxon>Actinomycetes</taxon>
        <taxon>Micrococcales</taxon>
        <taxon>Intrasporangiaceae</taxon>
        <taxon>Terrabacter</taxon>
    </lineage>
</organism>
<name>A0ABN2UAX3_9MICO</name>
<proteinExistence type="predicted"/>
<protein>
    <submittedName>
        <fullName evidence="1">Uncharacterized protein</fullName>
    </submittedName>
</protein>
<dbReference type="RefSeq" id="WP_343991592.1">
    <property type="nucleotide sequence ID" value="NZ_BAAANB010000021.1"/>
</dbReference>
<sequence length="63" mass="6804">MSSSKPKSGLSIGYRIGYRIRMFALTIFGPAQLGEGNDPKARLERERAARVARAQASPPGDAK</sequence>
<reference evidence="1 2" key="1">
    <citation type="journal article" date="2019" name="Int. J. Syst. Evol. Microbiol.">
        <title>The Global Catalogue of Microorganisms (GCM) 10K type strain sequencing project: providing services to taxonomists for standard genome sequencing and annotation.</title>
        <authorList>
            <consortium name="The Broad Institute Genomics Platform"/>
            <consortium name="The Broad Institute Genome Sequencing Center for Infectious Disease"/>
            <person name="Wu L."/>
            <person name="Ma J."/>
        </authorList>
    </citation>
    <scope>NUCLEOTIDE SEQUENCE [LARGE SCALE GENOMIC DNA]</scope>
    <source>
        <strain evidence="1 2">JCM 14283</strain>
    </source>
</reference>
<evidence type="ECO:0000313" key="1">
    <source>
        <dbReference type="EMBL" id="GAA2032933.1"/>
    </source>
</evidence>
<keyword evidence="2" id="KW-1185">Reference proteome</keyword>